<dbReference type="Proteomes" id="UP000031553">
    <property type="component" value="Unassembled WGS sequence"/>
</dbReference>
<comment type="caution">
    <text evidence="1">The sequence shown here is derived from an EMBL/GenBank/DDBJ whole genome shotgun (WGS) entry which is preliminary data.</text>
</comment>
<proteinExistence type="predicted"/>
<evidence type="ECO:0000313" key="1">
    <source>
        <dbReference type="EMBL" id="KPH88335.1"/>
    </source>
</evidence>
<dbReference type="EMBL" id="JUFX02000045">
    <property type="protein sequence ID" value="KPH88335.1"/>
    <property type="molecule type" value="Genomic_DNA"/>
</dbReference>
<reference evidence="1 2" key="1">
    <citation type="submission" date="2015-07" db="EMBL/GenBank/DDBJ databases">
        <title>Draft Genome Sequence of Komagataeibacter intermedius Strain AF2, Isolated from Kombucha Tea.</title>
        <authorList>
            <person name="Santos R.A."/>
            <person name="Berretta A.A."/>
            <person name="Barud H.S."/>
            <person name="Ribeiro S.J."/>
            <person name="Gonzalez-Garcia L.N."/>
            <person name="Zucchi T.D."/>
            <person name="Goldman G.H."/>
            <person name="Riano-Pachon D.M."/>
        </authorList>
    </citation>
    <scope>NUCLEOTIDE SEQUENCE [LARGE SCALE GENOMIC DNA]</scope>
    <source>
        <strain evidence="1 2">AF2</strain>
    </source>
</reference>
<accession>A0A0N1FR26</accession>
<sequence>MSASASWKLLNGRTLVHEADITYTSCYDIRIASNCDRWRYIERSDCICI</sequence>
<organism evidence="1 2">
    <name type="scientific">Komagataeibacter intermedius AF2</name>
    <dbReference type="NCBI Taxonomy" id="1458464"/>
    <lineage>
        <taxon>Bacteria</taxon>
        <taxon>Pseudomonadati</taxon>
        <taxon>Pseudomonadota</taxon>
        <taxon>Alphaproteobacteria</taxon>
        <taxon>Acetobacterales</taxon>
        <taxon>Acetobacteraceae</taxon>
        <taxon>Komagataeibacter</taxon>
    </lineage>
</organism>
<protein>
    <submittedName>
        <fullName evidence="1">Uncharacterized protein</fullName>
    </submittedName>
</protein>
<name>A0A0N1FR26_9PROT</name>
<evidence type="ECO:0000313" key="2">
    <source>
        <dbReference type="Proteomes" id="UP000031553"/>
    </source>
</evidence>
<dbReference type="AlphaFoldDB" id="A0A0N1FR26"/>
<gene>
    <name evidence="1" type="ORF">GLUCOINTEAF2_0203873</name>
</gene>